<dbReference type="InterPro" id="IPR043129">
    <property type="entry name" value="ATPase_NBD"/>
</dbReference>
<gene>
    <name evidence="6" type="ORF">DPMN_073744</name>
</gene>
<organism evidence="6 7">
    <name type="scientific">Dreissena polymorpha</name>
    <name type="common">Zebra mussel</name>
    <name type="synonym">Mytilus polymorpha</name>
    <dbReference type="NCBI Taxonomy" id="45954"/>
    <lineage>
        <taxon>Eukaryota</taxon>
        <taxon>Metazoa</taxon>
        <taxon>Spiralia</taxon>
        <taxon>Lophotrochozoa</taxon>
        <taxon>Mollusca</taxon>
        <taxon>Bivalvia</taxon>
        <taxon>Autobranchia</taxon>
        <taxon>Heteroconchia</taxon>
        <taxon>Euheterodonta</taxon>
        <taxon>Imparidentia</taxon>
        <taxon>Neoheterodontei</taxon>
        <taxon>Myida</taxon>
        <taxon>Dreissenoidea</taxon>
        <taxon>Dreissenidae</taxon>
        <taxon>Dreissena</taxon>
    </lineage>
</organism>
<keyword evidence="5" id="KW-0732">Signal</keyword>
<feature type="chain" id="PRO_5038933337" evidence="5">
    <location>
        <begin position="16"/>
        <end position="675"/>
    </location>
</feature>
<evidence type="ECO:0000256" key="5">
    <source>
        <dbReference type="SAM" id="SignalP"/>
    </source>
</evidence>
<dbReference type="PANTHER" id="PTHR14187">
    <property type="entry name" value="ALPHA KINASE/ELONGATION FACTOR 2 KINASE"/>
    <property type="match status" value="1"/>
</dbReference>
<evidence type="ECO:0000256" key="2">
    <source>
        <dbReference type="ARBA" id="ARBA00022741"/>
    </source>
</evidence>
<comment type="caution">
    <text evidence="6">The sequence shown here is derived from an EMBL/GenBank/DDBJ whole genome shotgun (WGS) entry which is preliminary data.</text>
</comment>
<dbReference type="Gene3D" id="3.30.420.40">
    <property type="match status" value="2"/>
</dbReference>
<keyword evidence="4" id="KW-1133">Transmembrane helix</keyword>
<dbReference type="Gene3D" id="3.90.640.10">
    <property type="entry name" value="Actin, Chain A, domain 4"/>
    <property type="match status" value="1"/>
</dbReference>
<dbReference type="EMBL" id="JAIWYP010000014">
    <property type="protein sequence ID" value="KAH3713941.1"/>
    <property type="molecule type" value="Genomic_DNA"/>
</dbReference>
<evidence type="ECO:0000256" key="4">
    <source>
        <dbReference type="SAM" id="Phobius"/>
    </source>
</evidence>
<dbReference type="GO" id="GO:0140662">
    <property type="term" value="F:ATP-dependent protein folding chaperone"/>
    <property type="evidence" value="ECO:0007669"/>
    <property type="project" value="InterPro"/>
</dbReference>
<keyword evidence="4" id="KW-0812">Transmembrane</keyword>
<dbReference type="GO" id="GO:0005524">
    <property type="term" value="F:ATP binding"/>
    <property type="evidence" value="ECO:0007669"/>
    <property type="project" value="UniProtKB-KW"/>
</dbReference>
<protein>
    <submittedName>
        <fullName evidence="6">Uncharacterized protein</fullName>
    </submittedName>
</protein>
<dbReference type="Pfam" id="PF00012">
    <property type="entry name" value="HSP70"/>
    <property type="match status" value="1"/>
</dbReference>
<sequence length="675" mass="75064">MGTVFFGFVTFFTLGCTPFSGNIQVVKRKETSIECASNSDLSFKFYSNVLKKFLTIAECDFNKKECALLTTTNTHVYTISYTGRGGILVIRDLDKETIGTYQCYETYNPLNLLSTNISQSQYTDETGMYSDPTKTTKPRLPEKFGHIKLGVLKDKSIECSSNVDITFQFISNKANATVTIIAECDLTKKTCTMLKPSLHNKYNLSYTGIGGVLHINSLNESFGTYICRETYNPIIYISIDVMAHIMDAAIITYNVTVLAENNTEIQLDQGATNNSSTILKIVLPIIAALVMIGIVCVIVWLNTKAFSCAASNDRDNLEMSNAIVTHPNEEDEHNSTPLLGYAGNTSNGDSLYQSSKHADLDQNEFSLKTTIDDLEGNPYPAIEVFKHALQYLHGHLLKALKRSSPTMRETDIRYVITVPAIWTAEAKRFMKESALQAGINDERLTVVVDSMAAATWCTRSNTKDRPVIDLQTTGSKWLVVNIGGGTASVLACQVLSAGEVKVLHQASGGAWRGTYVDQQFMDNLDRELGAENLDKLRREHIGDYLQLLNDIEENTGSKYIFLQDVCVVRLPNSLSMTGKHEFETAKVKAWFYEKITSFIAHIKKVLQNNISLSEVTSMVLVGRFAGSEYVQNMFQDVFTNLKLIVPQESGLLVLKGAVLYGHNTVKYTFNQSDSI</sequence>
<keyword evidence="7" id="KW-1185">Reference proteome</keyword>
<keyword evidence="3" id="KW-0067">ATP-binding</keyword>
<evidence type="ECO:0000313" key="7">
    <source>
        <dbReference type="Proteomes" id="UP000828390"/>
    </source>
</evidence>
<reference evidence="6" key="1">
    <citation type="journal article" date="2019" name="bioRxiv">
        <title>The Genome of the Zebra Mussel, Dreissena polymorpha: A Resource for Invasive Species Research.</title>
        <authorList>
            <person name="McCartney M.A."/>
            <person name="Auch B."/>
            <person name="Kono T."/>
            <person name="Mallez S."/>
            <person name="Zhang Y."/>
            <person name="Obille A."/>
            <person name="Becker A."/>
            <person name="Abrahante J.E."/>
            <person name="Garbe J."/>
            <person name="Badalamenti J.P."/>
            <person name="Herman A."/>
            <person name="Mangelson H."/>
            <person name="Liachko I."/>
            <person name="Sullivan S."/>
            <person name="Sone E.D."/>
            <person name="Koren S."/>
            <person name="Silverstein K.A.T."/>
            <person name="Beckman K.B."/>
            <person name="Gohl D.M."/>
        </authorList>
    </citation>
    <scope>NUCLEOTIDE SEQUENCE</scope>
    <source>
        <strain evidence="6">Duluth1</strain>
        <tissue evidence="6">Whole animal</tissue>
    </source>
</reference>
<dbReference type="SUPFAM" id="SSF53067">
    <property type="entry name" value="Actin-like ATPase domain"/>
    <property type="match status" value="2"/>
</dbReference>
<dbReference type="PANTHER" id="PTHR14187:SF5">
    <property type="entry name" value="HEAT SHOCK 70 KDA PROTEIN 12A"/>
    <property type="match status" value="1"/>
</dbReference>
<accession>A0A9D4BZS2</accession>
<proteinExistence type="inferred from homology"/>
<evidence type="ECO:0000256" key="3">
    <source>
        <dbReference type="ARBA" id="ARBA00022840"/>
    </source>
</evidence>
<keyword evidence="2" id="KW-0547">Nucleotide-binding</keyword>
<evidence type="ECO:0000313" key="6">
    <source>
        <dbReference type="EMBL" id="KAH3713941.1"/>
    </source>
</evidence>
<name>A0A9D4BZS2_DREPO</name>
<reference evidence="6" key="2">
    <citation type="submission" date="2020-11" db="EMBL/GenBank/DDBJ databases">
        <authorList>
            <person name="McCartney M.A."/>
            <person name="Auch B."/>
            <person name="Kono T."/>
            <person name="Mallez S."/>
            <person name="Becker A."/>
            <person name="Gohl D.M."/>
            <person name="Silverstein K.A.T."/>
            <person name="Koren S."/>
            <person name="Bechman K.B."/>
            <person name="Herman A."/>
            <person name="Abrahante J.E."/>
            <person name="Garbe J."/>
        </authorList>
    </citation>
    <scope>NUCLEOTIDE SEQUENCE</scope>
    <source>
        <strain evidence="6">Duluth1</strain>
        <tissue evidence="6">Whole animal</tissue>
    </source>
</reference>
<dbReference type="AlphaFoldDB" id="A0A9D4BZS2"/>
<feature type="signal peptide" evidence="5">
    <location>
        <begin position="1"/>
        <end position="15"/>
    </location>
</feature>
<feature type="transmembrane region" description="Helical" evidence="4">
    <location>
        <begin position="281"/>
        <end position="301"/>
    </location>
</feature>
<dbReference type="InterPro" id="IPR013126">
    <property type="entry name" value="Hsp_70_fam"/>
</dbReference>
<dbReference type="Proteomes" id="UP000828390">
    <property type="component" value="Unassembled WGS sequence"/>
</dbReference>
<keyword evidence="4" id="KW-0472">Membrane</keyword>
<comment type="similarity">
    <text evidence="1">Belongs to the heat shock protein 70 family.</text>
</comment>
<evidence type="ECO:0000256" key="1">
    <source>
        <dbReference type="ARBA" id="ARBA00007381"/>
    </source>
</evidence>